<proteinExistence type="inferred from homology"/>
<sequence length="611" mass="70119">MASLPQDPEPEHRPDRSGKRLRSEKSGREGRKPRASKRERERDAGRGQYFRERTDRRQRNDEEQAKQRARAEAGLNINPMLPGPFSAEEIAAEERKPKRKVAVLVGYSGTGYRGMQISHSERTIEGDLFTAFVEAGAVSKANATDPKKVALVRCARTDKGVHAAGNVISLNMIIEDPNIVEKINEKLNPQIRVWGFERTISSFSCYTLCDSRWYEYLLPTHALLPPRPSSFLGRTLVQIAKEENDLEGYQARQADLKGFWEDFESTTIRPMLDGMDEELRPMVEKVFFDEDIIFDLDEIQKGHLNRASGEKSDVQTESPCDAANAPEECPENLEVEDAENTDQNHEDAKETRNQLKEKALETLDEKQRLKYKSYVHQVRDAYREAHKAFRLSDVRRQRLQEALRMYEGMKRFHNYTVFKSFTDPSVKRHIKSFVASEPFEKHGSEWISLKVHGQSFMMHQIRKMVGMAVLAVRCGSPLSLLEDSFTDVRLSIPKAPGLGLLLERPVFETYNNKHAKAYDKGAIDFSAYEKPIEEFKQQYIYEHIWHTEEEKGEFRSFFKHVDCWTDREFLFLSSKGVDAVKGLYDKKGKSTQKQTTKATLDSDDEGDAGDG</sequence>
<accession>A0A6A6WMI7</accession>
<dbReference type="SUPFAM" id="SSF55120">
    <property type="entry name" value="Pseudouridine synthase"/>
    <property type="match status" value="1"/>
</dbReference>
<evidence type="ECO:0000256" key="10">
    <source>
        <dbReference type="ARBA" id="ARBA00053072"/>
    </source>
</evidence>
<feature type="region of interest" description="Disordered" evidence="16">
    <location>
        <begin position="588"/>
        <end position="611"/>
    </location>
</feature>
<evidence type="ECO:0000313" key="18">
    <source>
        <dbReference type="EMBL" id="KAF2763414.1"/>
    </source>
</evidence>
<gene>
    <name evidence="18" type="ORF">EJ05DRAFT_491299</name>
</gene>
<evidence type="ECO:0000256" key="13">
    <source>
        <dbReference type="ARBA" id="ARBA00080858"/>
    </source>
</evidence>
<evidence type="ECO:0000259" key="17">
    <source>
        <dbReference type="Pfam" id="PF01416"/>
    </source>
</evidence>
<dbReference type="GO" id="GO:1990481">
    <property type="term" value="P:mRNA pseudouridine synthesis"/>
    <property type="evidence" value="ECO:0007669"/>
    <property type="project" value="TreeGrafter"/>
</dbReference>
<dbReference type="GO" id="GO:0031119">
    <property type="term" value="P:tRNA pseudouridine synthesis"/>
    <property type="evidence" value="ECO:0007669"/>
    <property type="project" value="InterPro"/>
</dbReference>
<feature type="region of interest" description="Disordered" evidence="16">
    <location>
        <begin position="1"/>
        <end position="82"/>
    </location>
</feature>
<comment type="function">
    <text evidence="10">Formation of pseudouridine at positions 27 and 28 in the anticodon stem and loop of transfer RNAs; at positions 34 and 36 of intron-containing precursor tRNA(Ile) and at position 35 in the intron-containing tRNA(Tyr). Catalyzes pseudouridylation at position 44 in U2 snRNA. Also catalyzes pseudouridylation of mRNAs.</text>
</comment>
<evidence type="ECO:0000256" key="2">
    <source>
        <dbReference type="ARBA" id="ARBA00001832"/>
    </source>
</evidence>
<dbReference type="GO" id="GO:0003723">
    <property type="term" value="F:RNA binding"/>
    <property type="evidence" value="ECO:0007669"/>
    <property type="project" value="InterPro"/>
</dbReference>
<comment type="catalytic activity">
    <reaction evidence="2">
        <text>uridine in snRNA = pseudouridine in snRNA</text>
        <dbReference type="Rhea" id="RHEA:51124"/>
        <dbReference type="Rhea" id="RHEA-COMP:12891"/>
        <dbReference type="Rhea" id="RHEA-COMP:12892"/>
        <dbReference type="ChEBI" id="CHEBI:65314"/>
        <dbReference type="ChEBI" id="CHEBI:65315"/>
    </reaction>
</comment>
<name>A0A6A6WMI7_9PEZI</name>
<comment type="catalytic activity">
    <reaction evidence="9">
        <text>a uridine in tRNA = a pseudouridine in tRNA</text>
        <dbReference type="Rhea" id="RHEA:54572"/>
        <dbReference type="Rhea" id="RHEA-COMP:13339"/>
        <dbReference type="Rhea" id="RHEA-COMP:13934"/>
        <dbReference type="ChEBI" id="CHEBI:65314"/>
        <dbReference type="ChEBI" id="CHEBI:65315"/>
    </reaction>
</comment>
<evidence type="ECO:0000256" key="6">
    <source>
        <dbReference type="ARBA" id="ARBA00022694"/>
    </source>
</evidence>
<dbReference type="Proteomes" id="UP000799437">
    <property type="component" value="Unassembled WGS sequence"/>
</dbReference>
<evidence type="ECO:0000256" key="14">
    <source>
        <dbReference type="PIRSR" id="PIRSR641708-1"/>
    </source>
</evidence>
<dbReference type="GO" id="GO:0031120">
    <property type="term" value="P:snRNA pseudouridine synthesis"/>
    <property type="evidence" value="ECO:0007669"/>
    <property type="project" value="UniProtKB-ARBA"/>
</dbReference>
<dbReference type="Gene3D" id="3.30.70.660">
    <property type="entry name" value="Pseudouridine synthase I, catalytic domain, C-terminal subdomain"/>
    <property type="match status" value="1"/>
</dbReference>
<evidence type="ECO:0000256" key="3">
    <source>
        <dbReference type="ARBA" id="ARBA00004123"/>
    </source>
</evidence>
<keyword evidence="7" id="KW-0413">Isomerase</keyword>
<feature type="compositionally biased region" description="Acidic residues" evidence="16">
    <location>
        <begin position="328"/>
        <end position="340"/>
    </location>
</feature>
<comment type="subcellular location">
    <subcellularLocation>
        <location evidence="3">Nucleus</location>
    </subcellularLocation>
</comment>
<dbReference type="Gene3D" id="3.30.70.580">
    <property type="entry name" value="Pseudouridine synthase I, catalytic domain, N-terminal subdomain"/>
    <property type="match status" value="1"/>
</dbReference>
<evidence type="ECO:0000256" key="11">
    <source>
        <dbReference type="ARBA" id="ARBA00073968"/>
    </source>
</evidence>
<dbReference type="Pfam" id="PF01416">
    <property type="entry name" value="PseudoU_synth_1"/>
    <property type="match status" value="1"/>
</dbReference>
<dbReference type="PANTHER" id="PTHR11142:SF4">
    <property type="entry name" value="PSEUDOURIDYLATE SYNTHASE 1 HOMOLOG"/>
    <property type="match status" value="1"/>
</dbReference>
<dbReference type="EMBL" id="ML996565">
    <property type="protein sequence ID" value="KAF2763414.1"/>
    <property type="molecule type" value="Genomic_DNA"/>
</dbReference>
<evidence type="ECO:0000256" key="12">
    <source>
        <dbReference type="ARBA" id="ARBA00079072"/>
    </source>
</evidence>
<dbReference type="GO" id="GO:0005634">
    <property type="term" value="C:nucleus"/>
    <property type="evidence" value="ECO:0007669"/>
    <property type="project" value="UniProtKB-SubCell"/>
</dbReference>
<evidence type="ECO:0000256" key="15">
    <source>
        <dbReference type="PIRSR" id="PIRSR641708-2"/>
    </source>
</evidence>
<evidence type="ECO:0000256" key="16">
    <source>
        <dbReference type="SAM" id="MobiDB-lite"/>
    </source>
</evidence>
<evidence type="ECO:0000256" key="1">
    <source>
        <dbReference type="ARBA" id="ARBA00001166"/>
    </source>
</evidence>
<dbReference type="AlphaFoldDB" id="A0A6A6WMI7"/>
<comment type="similarity">
    <text evidence="4">Belongs to the tRNA pseudouridine synthase TruA family.</text>
</comment>
<feature type="region of interest" description="Disordered" evidence="16">
    <location>
        <begin position="305"/>
        <end position="353"/>
    </location>
</feature>
<keyword evidence="6" id="KW-0819">tRNA processing</keyword>
<reference evidence="18" key="1">
    <citation type="journal article" date="2020" name="Stud. Mycol.">
        <title>101 Dothideomycetes genomes: a test case for predicting lifestyles and emergence of pathogens.</title>
        <authorList>
            <person name="Haridas S."/>
            <person name="Albert R."/>
            <person name="Binder M."/>
            <person name="Bloem J."/>
            <person name="Labutti K."/>
            <person name="Salamov A."/>
            <person name="Andreopoulos B."/>
            <person name="Baker S."/>
            <person name="Barry K."/>
            <person name="Bills G."/>
            <person name="Bluhm B."/>
            <person name="Cannon C."/>
            <person name="Castanera R."/>
            <person name="Culley D."/>
            <person name="Daum C."/>
            <person name="Ezra D."/>
            <person name="Gonzalez J."/>
            <person name="Henrissat B."/>
            <person name="Kuo A."/>
            <person name="Liang C."/>
            <person name="Lipzen A."/>
            <person name="Lutzoni F."/>
            <person name="Magnuson J."/>
            <person name="Mondo S."/>
            <person name="Nolan M."/>
            <person name="Ohm R."/>
            <person name="Pangilinan J."/>
            <person name="Park H.-J."/>
            <person name="Ramirez L."/>
            <person name="Alfaro M."/>
            <person name="Sun H."/>
            <person name="Tritt A."/>
            <person name="Yoshinaga Y."/>
            <person name="Zwiers L.-H."/>
            <person name="Turgeon B."/>
            <person name="Goodwin S."/>
            <person name="Spatafora J."/>
            <person name="Crous P."/>
            <person name="Grigoriev I."/>
        </authorList>
    </citation>
    <scope>NUCLEOTIDE SEQUENCE</scope>
    <source>
        <strain evidence="18">CBS 121739</strain>
    </source>
</reference>
<feature type="compositionally biased region" description="Acidic residues" evidence="16">
    <location>
        <begin position="601"/>
        <end position="611"/>
    </location>
</feature>
<keyword evidence="19" id="KW-1185">Reference proteome</keyword>
<dbReference type="CDD" id="cd02568">
    <property type="entry name" value="PseudoU_synth_PUS1_PUS2"/>
    <property type="match status" value="1"/>
</dbReference>
<dbReference type="InterPro" id="IPR020094">
    <property type="entry name" value="TruA/RsuA/RluB/E/F_N"/>
</dbReference>
<feature type="active site" description="Nucleophile" evidence="14">
    <location>
        <position position="158"/>
    </location>
</feature>
<dbReference type="InterPro" id="IPR020097">
    <property type="entry name" value="PsdUridine_synth_TruA_a/b_dom"/>
</dbReference>
<dbReference type="InterPro" id="IPR020095">
    <property type="entry name" value="PsdUridine_synth_TruA_C"/>
</dbReference>
<keyword evidence="5" id="KW-0507">mRNA processing</keyword>
<feature type="domain" description="Pseudouridine synthase I TruA alpha/beta" evidence="17">
    <location>
        <begin position="402"/>
        <end position="506"/>
    </location>
</feature>
<feature type="binding site" evidence="15">
    <location>
        <position position="214"/>
    </location>
    <ligand>
        <name>substrate</name>
    </ligand>
</feature>
<dbReference type="InterPro" id="IPR001406">
    <property type="entry name" value="PsdUridine_synth_TruA"/>
</dbReference>
<protein>
    <recommendedName>
        <fullName evidence="11">tRNA pseudouridine synthase 1</fullName>
    </recommendedName>
    <alternativeName>
        <fullName evidence="12">tRNA pseudouridylate synthase 1</fullName>
    </alternativeName>
    <alternativeName>
        <fullName evidence="13">tRNA-uridine isomerase 1</fullName>
    </alternativeName>
</protein>
<dbReference type="GO" id="GO:0009982">
    <property type="term" value="F:pseudouridine synthase activity"/>
    <property type="evidence" value="ECO:0007669"/>
    <property type="project" value="InterPro"/>
</dbReference>
<evidence type="ECO:0000256" key="8">
    <source>
        <dbReference type="ARBA" id="ARBA00023242"/>
    </source>
</evidence>
<dbReference type="FunFam" id="3.30.70.660:FF:000002">
    <property type="entry name" value="tRNA pseudouridine synthase"/>
    <property type="match status" value="1"/>
</dbReference>
<dbReference type="InterPro" id="IPR041708">
    <property type="entry name" value="PUS1/PUS2-like"/>
</dbReference>
<dbReference type="PANTHER" id="PTHR11142">
    <property type="entry name" value="PSEUDOURIDYLATE SYNTHASE"/>
    <property type="match status" value="1"/>
</dbReference>
<evidence type="ECO:0000256" key="7">
    <source>
        <dbReference type="ARBA" id="ARBA00023235"/>
    </source>
</evidence>
<evidence type="ECO:0000313" key="19">
    <source>
        <dbReference type="Proteomes" id="UP000799437"/>
    </source>
</evidence>
<evidence type="ECO:0000256" key="9">
    <source>
        <dbReference type="ARBA" id="ARBA00036943"/>
    </source>
</evidence>
<organism evidence="18 19">
    <name type="scientific">Pseudovirgaria hyperparasitica</name>
    <dbReference type="NCBI Taxonomy" id="470096"/>
    <lineage>
        <taxon>Eukaryota</taxon>
        <taxon>Fungi</taxon>
        <taxon>Dikarya</taxon>
        <taxon>Ascomycota</taxon>
        <taxon>Pezizomycotina</taxon>
        <taxon>Dothideomycetes</taxon>
        <taxon>Dothideomycetes incertae sedis</taxon>
        <taxon>Acrospermales</taxon>
        <taxon>Acrospermaceae</taxon>
        <taxon>Pseudovirgaria</taxon>
    </lineage>
</organism>
<feature type="compositionally biased region" description="Basic and acidic residues" evidence="16">
    <location>
        <begin position="9"/>
        <end position="71"/>
    </location>
</feature>
<dbReference type="GeneID" id="54487022"/>
<evidence type="ECO:0000256" key="4">
    <source>
        <dbReference type="ARBA" id="ARBA00009375"/>
    </source>
</evidence>
<dbReference type="GO" id="GO:0006397">
    <property type="term" value="P:mRNA processing"/>
    <property type="evidence" value="ECO:0007669"/>
    <property type="project" value="UniProtKB-KW"/>
</dbReference>
<evidence type="ECO:0000256" key="5">
    <source>
        <dbReference type="ARBA" id="ARBA00022664"/>
    </source>
</evidence>
<feature type="compositionally biased region" description="Basic and acidic residues" evidence="16">
    <location>
        <begin position="342"/>
        <end position="353"/>
    </location>
</feature>
<keyword evidence="8" id="KW-0539">Nucleus</keyword>
<dbReference type="InterPro" id="IPR020103">
    <property type="entry name" value="PsdUridine_synth_cat_dom_sf"/>
</dbReference>
<dbReference type="RefSeq" id="XP_033605865.1">
    <property type="nucleotide sequence ID" value="XM_033745968.1"/>
</dbReference>
<dbReference type="OrthoDB" id="10256309at2759"/>
<dbReference type="FunFam" id="3.30.70.580:FF:000002">
    <property type="entry name" value="tRNA pseudouridine synthase"/>
    <property type="match status" value="1"/>
</dbReference>
<comment type="catalytic activity">
    <reaction evidence="1">
        <text>a uridine in mRNA = a pseudouridine in mRNA</text>
        <dbReference type="Rhea" id="RHEA:56644"/>
        <dbReference type="Rhea" id="RHEA-COMP:14658"/>
        <dbReference type="Rhea" id="RHEA-COMP:14659"/>
        <dbReference type="ChEBI" id="CHEBI:65314"/>
        <dbReference type="ChEBI" id="CHEBI:65315"/>
    </reaction>
</comment>